<dbReference type="EMBL" id="MU970085">
    <property type="protein sequence ID" value="KAK9322010.1"/>
    <property type="molecule type" value="Genomic_DNA"/>
</dbReference>
<dbReference type="Proteomes" id="UP001489719">
    <property type="component" value="Unassembled WGS sequence"/>
</dbReference>
<evidence type="ECO:0000313" key="1">
    <source>
        <dbReference type="EMBL" id="KAK9322010.1"/>
    </source>
</evidence>
<name>A0ACC3TLD0_9ASCO</name>
<gene>
    <name evidence="1" type="ORF">V1517DRAFT_324688</name>
</gene>
<reference evidence="2" key="1">
    <citation type="journal article" date="2024" name="Front. Bioeng. Biotechnol.">
        <title>Genome-scale model development and genomic sequencing of the oleaginous clade Lipomyces.</title>
        <authorList>
            <person name="Czajka J.J."/>
            <person name="Han Y."/>
            <person name="Kim J."/>
            <person name="Mondo S.J."/>
            <person name="Hofstad B.A."/>
            <person name="Robles A."/>
            <person name="Haridas S."/>
            <person name="Riley R."/>
            <person name="LaButti K."/>
            <person name="Pangilinan J."/>
            <person name="Andreopoulos W."/>
            <person name="Lipzen A."/>
            <person name="Yan J."/>
            <person name="Wang M."/>
            <person name="Ng V."/>
            <person name="Grigoriev I.V."/>
            <person name="Spatafora J.W."/>
            <person name="Magnuson J.K."/>
            <person name="Baker S.E."/>
            <person name="Pomraning K.R."/>
        </authorList>
    </citation>
    <scope>NUCLEOTIDE SEQUENCE [LARGE SCALE GENOMIC DNA]</scope>
    <source>
        <strain evidence="2">CBS 10300</strain>
    </source>
</reference>
<organism evidence="1 2">
    <name type="scientific">Lipomyces orientalis</name>
    <dbReference type="NCBI Taxonomy" id="1233043"/>
    <lineage>
        <taxon>Eukaryota</taxon>
        <taxon>Fungi</taxon>
        <taxon>Dikarya</taxon>
        <taxon>Ascomycota</taxon>
        <taxon>Saccharomycotina</taxon>
        <taxon>Lipomycetes</taxon>
        <taxon>Lipomycetales</taxon>
        <taxon>Lipomycetaceae</taxon>
        <taxon>Lipomyces</taxon>
    </lineage>
</organism>
<evidence type="ECO:0000313" key="2">
    <source>
        <dbReference type="Proteomes" id="UP001489719"/>
    </source>
</evidence>
<comment type="caution">
    <text evidence="1">The sequence shown here is derived from an EMBL/GenBank/DDBJ whole genome shotgun (WGS) entry which is preliminary data.</text>
</comment>
<proteinExistence type="predicted"/>
<accession>A0ACC3TLD0</accession>
<keyword evidence="2" id="KW-1185">Reference proteome</keyword>
<sequence length="806" mass="90370">MSFPGPEHASRVRTSTLSNTSIHADEHIVCIPPSPVRSHFSRKSQLSPQQSRVSRAASSTHSRRTTNDSDHDDYFGIDAPQSIRYKGRRHLRDGSAGESGLYKEAGSITWLGRVYEAIWSFSLVTRYMIYVVPLGLLLSIPIFVGAFGAEDAVLGGVRIMWIFIWVEIVWFSLWIAKLLAKILPIVFETIVGVINNSVTKYALILVAVEMPITLMAWTFTSWVTFIPIMTGNPDQRRLNDRATKSWEDRLNKVLAALLIGSILLLIERFVIQLLSVNYHRKQFALRIKQYKRNIYLFTRMFDTSRAIFPLYCSEFLEEDYIIMAGMATELVTPGAGKHGQSTAMKIIGNIGRVGDKFTSAIGNVAHEITGNKKIFAPQSAKAIVTNALEHRAASEALAKRVWMSLVSEDKGELDFADLQDVFTTHVDDNDEEPAELAEECMAMLDRDSNGDVSLDEIVLMFLELGREKKSVARSMHDVDNAIDVLNNVLTTIVLLAAIFILIALLNQNFGTMLATAGTVLLSLSFVFALTAQEFLSSCIFLFVKHPYDVGDRIDIDTKKYIVEHISLLFTVFRRVDTHKIVQVPNSVLNTLWVENVSRSMAMQDVILIQAHFDTTMDDIEILRDHLLTFANANSRDFHPDVAVDVSDVPSLDRVEIRFAVRHKSNMANESLRRQRRNRFIFELIAACKKVPIHPPNLGDPDLGSFGQPSYSVMISDHEAQERWAKAQKDKAEMKFKKPAPETDARSARSTGTWSADPRIAELAAGVITETQESLRRQTTGRRKPSGGTSALSPHITSEKSPELSRD</sequence>
<protein>
    <submittedName>
        <fullName evidence="1">Mechanosensitive ion channel-domain-containing protein</fullName>
    </submittedName>
</protein>